<dbReference type="Proteomes" id="UP000001312">
    <property type="component" value="Unassembled WGS sequence"/>
</dbReference>
<accession>A7ECY7</accession>
<reference evidence="2" key="1">
    <citation type="journal article" date="2011" name="PLoS Genet.">
        <title>Genomic analysis of the necrotrophic fungal pathogens Sclerotinia sclerotiorum and Botrytis cinerea.</title>
        <authorList>
            <person name="Amselem J."/>
            <person name="Cuomo C.A."/>
            <person name="van Kan J.A."/>
            <person name="Viaud M."/>
            <person name="Benito E.P."/>
            <person name="Couloux A."/>
            <person name="Coutinho P.M."/>
            <person name="de Vries R.P."/>
            <person name="Dyer P.S."/>
            <person name="Fillinger S."/>
            <person name="Fournier E."/>
            <person name="Gout L."/>
            <person name="Hahn M."/>
            <person name="Kohn L."/>
            <person name="Lapalu N."/>
            <person name="Plummer K.M."/>
            <person name="Pradier J.M."/>
            <person name="Quevillon E."/>
            <person name="Sharon A."/>
            <person name="Simon A."/>
            <person name="ten Have A."/>
            <person name="Tudzynski B."/>
            <person name="Tudzynski P."/>
            <person name="Wincker P."/>
            <person name="Andrew M."/>
            <person name="Anthouard V."/>
            <person name="Beever R.E."/>
            <person name="Beffa R."/>
            <person name="Benoit I."/>
            <person name="Bouzid O."/>
            <person name="Brault B."/>
            <person name="Chen Z."/>
            <person name="Choquer M."/>
            <person name="Collemare J."/>
            <person name="Cotton P."/>
            <person name="Danchin E.G."/>
            <person name="Da Silva C."/>
            <person name="Gautier A."/>
            <person name="Giraud C."/>
            <person name="Giraud T."/>
            <person name="Gonzalez C."/>
            <person name="Grossetete S."/>
            <person name="Guldener U."/>
            <person name="Henrissat B."/>
            <person name="Howlett B.J."/>
            <person name="Kodira C."/>
            <person name="Kretschmer M."/>
            <person name="Lappartient A."/>
            <person name="Leroch M."/>
            <person name="Levis C."/>
            <person name="Mauceli E."/>
            <person name="Neuveglise C."/>
            <person name="Oeser B."/>
            <person name="Pearson M."/>
            <person name="Poulain J."/>
            <person name="Poussereau N."/>
            <person name="Quesneville H."/>
            <person name="Rascle C."/>
            <person name="Schumacher J."/>
            <person name="Segurens B."/>
            <person name="Sexton A."/>
            <person name="Silva E."/>
            <person name="Sirven C."/>
            <person name="Soanes D.M."/>
            <person name="Talbot N.J."/>
            <person name="Templeton M."/>
            <person name="Yandava C."/>
            <person name="Yarden O."/>
            <person name="Zeng Q."/>
            <person name="Rollins J.A."/>
            <person name="Lebrun M.H."/>
            <person name="Dickman M."/>
        </authorList>
    </citation>
    <scope>NUCLEOTIDE SEQUENCE [LARGE SCALE GENOMIC DNA]</scope>
    <source>
        <strain evidence="2">ATCC 18683 / 1980 / Ss-1</strain>
    </source>
</reference>
<dbReference type="InParanoid" id="A7ECY7"/>
<dbReference type="HOGENOM" id="CLU_3207884_0_0_1"/>
<protein>
    <submittedName>
        <fullName evidence="1">Uncharacterized protein</fullName>
    </submittedName>
</protein>
<sequence>MGPKIECQTKQNCKSWGLGQLPKTLNLDTRQNSKPAVDALHCNYE</sequence>
<name>A7ECY7_SCLS1</name>
<evidence type="ECO:0000313" key="1">
    <source>
        <dbReference type="EMBL" id="EDO00703.1"/>
    </source>
</evidence>
<gene>
    <name evidence="1" type="ORF">SS1G_03176</name>
</gene>
<dbReference type="AlphaFoldDB" id="A7ECY7"/>
<keyword evidence="2" id="KW-1185">Reference proteome</keyword>
<evidence type="ECO:0000313" key="2">
    <source>
        <dbReference type="Proteomes" id="UP000001312"/>
    </source>
</evidence>
<dbReference type="RefSeq" id="XP_001595088.1">
    <property type="nucleotide sequence ID" value="XM_001595038.1"/>
</dbReference>
<organism evidence="1 2">
    <name type="scientific">Sclerotinia sclerotiorum (strain ATCC 18683 / 1980 / Ss-1)</name>
    <name type="common">White mold</name>
    <name type="synonym">Whetzelinia sclerotiorum</name>
    <dbReference type="NCBI Taxonomy" id="665079"/>
    <lineage>
        <taxon>Eukaryota</taxon>
        <taxon>Fungi</taxon>
        <taxon>Dikarya</taxon>
        <taxon>Ascomycota</taxon>
        <taxon>Pezizomycotina</taxon>
        <taxon>Leotiomycetes</taxon>
        <taxon>Helotiales</taxon>
        <taxon>Sclerotiniaceae</taxon>
        <taxon>Sclerotinia</taxon>
    </lineage>
</organism>
<dbReference type="KEGG" id="ssl:SS1G_03176"/>
<dbReference type="EMBL" id="CH476624">
    <property type="protein sequence ID" value="EDO00703.1"/>
    <property type="molecule type" value="Genomic_DNA"/>
</dbReference>
<dbReference type="GeneID" id="5491289"/>
<proteinExistence type="predicted"/>